<dbReference type="InterPro" id="IPR050833">
    <property type="entry name" value="Poly_Biosynth_Transport"/>
</dbReference>
<evidence type="ECO:0000256" key="7">
    <source>
        <dbReference type="SAM" id="Phobius"/>
    </source>
</evidence>
<evidence type="ECO:0000256" key="1">
    <source>
        <dbReference type="ARBA" id="ARBA00004651"/>
    </source>
</evidence>
<feature type="transmembrane region" description="Helical" evidence="7">
    <location>
        <begin position="43"/>
        <end position="65"/>
    </location>
</feature>
<gene>
    <name evidence="8" type="primary">wzxC</name>
    <name evidence="8" type="ORF">SCSS39_01764</name>
</gene>
<accession>A0A564TML0</accession>
<dbReference type="GO" id="GO:0005886">
    <property type="term" value="C:plasma membrane"/>
    <property type="evidence" value="ECO:0007669"/>
    <property type="project" value="UniProtKB-SubCell"/>
</dbReference>
<name>A0A564TML0_STRCV</name>
<dbReference type="Pfam" id="PF13440">
    <property type="entry name" value="Polysacc_synt_3"/>
    <property type="match status" value="1"/>
</dbReference>
<evidence type="ECO:0000256" key="5">
    <source>
        <dbReference type="ARBA" id="ARBA00022989"/>
    </source>
</evidence>
<evidence type="ECO:0000256" key="6">
    <source>
        <dbReference type="ARBA" id="ARBA00023136"/>
    </source>
</evidence>
<keyword evidence="5 7" id="KW-1133">Transmembrane helix</keyword>
<keyword evidence="4 7" id="KW-0812">Transmembrane</keyword>
<feature type="transmembrane region" description="Helical" evidence="7">
    <location>
        <begin position="217"/>
        <end position="240"/>
    </location>
</feature>
<evidence type="ECO:0000313" key="8">
    <source>
        <dbReference type="EMBL" id="VUX08507.1"/>
    </source>
</evidence>
<protein>
    <submittedName>
        <fullName evidence="8">Lipopolysaccharide biosynthesis protein WzxC</fullName>
    </submittedName>
</protein>
<feature type="transmembrane region" description="Helical" evidence="7">
    <location>
        <begin position="446"/>
        <end position="467"/>
    </location>
</feature>
<evidence type="ECO:0000256" key="3">
    <source>
        <dbReference type="ARBA" id="ARBA00022475"/>
    </source>
</evidence>
<dbReference type="PANTHER" id="PTHR30250">
    <property type="entry name" value="PST FAMILY PREDICTED COLANIC ACID TRANSPORTER"/>
    <property type="match status" value="1"/>
</dbReference>
<feature type="transmembrane region" description="Helical" evidence="7">
    <location>
        <begin position="297"/>
        <end position="316"/>
    </location>
</feature>
<organism evidence="8 9">
    <name type="scientific">Streptococcus constellatus</name>
    <dbReference type="NCBI Taxonomy" id="76860"/>
    <lineage>
        <taxon>Bacteria</taxon>
        <taxon>Bacillati</taxon>
        <taxon>Bacillota</taxon>
        <taxon>Bacilli</taxon>
        <taxon>Lactobacillales</taxon>
        <taxon>Streptococcaceae</taxon>
        <taxon>Streptococcus</taxon>
        <taxon>Streptococcus anginosus group</taxon>
    </lineage>
</organism>
<feature type="transmembrane region" description="Helical" evidence="7">
    <location>
        <begin position="176"/>
        <end position="196"/>
    </location>
</feature>
<evidence type="ECO:0000313" key="9">
    <source>
        <dbReference type="Proteomes" id="UP000385544"/>
    </source>
</evidence>
<dbReference type="AlphaFoldDB" id="A0A564TML0"/>
<comment type="subcellular location">
    <subcellularLocation>
        <location evidence="1">Cell membrane</location>
        <topology evidence="1">Multi-pass membrane protein</topology>
    </subcellularLocation>
</comment>
<feature type="transmembrane region" description="Helical" evidence="7">
    <location>
        <begin position="117"/>
        <end position="138"/>
    </location>
</feature>
<evidence type="ECO:0000256" key="4">
    <source>
        <dbReference type="ARBA" id="ARBA00022692"/>
    </source>
</evidence>
<comment type="similarity">
    <text evidence="2">Belongs to the polysaccharide synthase family.</text>
</comment>
<evidence type="ECO:0000256" key="2">
    <source>
        <dbReference type="ARBA" id="ARBA00007430"/>
    </source>
</evidence>
<proteinExistence type="inferred from homology"/>
<dbReference type="CDD" id="cd13127">
    <property type="entry name" value="MATE_tuaB_like"/>
    <property type="match status" value="1"/>
</dbReference>
<dbReference type="EMBL" id="CABHMZ010000026">
    <property type="protein sequence ID" value="VUX08507.1"/>
    <property type="molecule type" value="Genomic_DNA"/>
</dbReference>
<dbReference type="Proteomes" id="UP000385544">
    <property type="component" value="Unassembled WGS sequence"/>
</dbReference>
<keyword evidence="3" id="KW-1003">Cell membrane</keyword>
<feature type="transmembrane region" description="Helical" evidence="7">
    <location>
        <begin position="423"/>
        <end position="440"/>
    </location>
</feature>
<dbReference type="PANTHER" id="PTHR30250:SF10">
    <property type="entry name" value="LIPOPOLYSACCHARIDE BIOSYNTHESIS PROTEIN WZXC"/>
    <property type="match status" value="1"/>
</dbReference>
<feature type="transmembrane region" description="Helical" evidence="7">
    <location>
        <begin position="393"/>
        <end position="411"/>
    </location>
</feature>
<feature type="transmembrane region" description="Helical" evidence="7">
    <location>
        <begin position="328"/>
        <end position="349"/>
    </location>
</feature>
<keyword evidence="6 7" id="KW-0472">Membrane</keyword>
<reference evidence="8 9" key="1">
    <citation type="submission" date="2019-07" db="EMBL/GenBank/DDBJ databases">
        <authorList>
            <person name="Hibberd C M."/>
            <person name="Gehrig L. J."/>
            <person name="Chang H.-W."/>
            <person name="Venkatesh S."/>
        </authorList>
    </citation>
    <scope>NUCLEOTIDE SEQUENCE [LARGE SCALE GENOMIC DNA]</scope>
    <source>
        <strain evidence="8">Streptococcus_constellatus_SS_Bg39</strain>
    </source>
</reference>
<dbReference type="RefSeq" id="WP_222103242.1">
    <property type="nucleotide sequence ID" value="NZ_CABHMZ010000026.1"/>
</dbReference>
<sequence length="487" mass="55804">MDNKTVNQKMASSVKWSGLAEIFAKLIQPISNMFLARLLSPEAFGMVATINIIISFADMFTDAGFQKYVIQHEFKNEKELEKGLNVAFWSNFVLSVVLWGLIFIFRNPLAKLVGNPGLGNVLSIACVILPVTSFSSLQSGYLKRKFNFKVIFKARISTVLVPVFVTVPLAFIMRNYWALIIGTVVVNIVNAMVLTFSSEWKPQFYFSFNLLKEMLSFSFWTLIEQFFIWLTAYIGTFIVGQYLTAYYVGIYKTSMTTVNQIMNLITSSTLPVLFAGLSRLQNNREEFVNMFYKFQKIIALFVLPMSVGIFLYRKLVTYILLGNQWNEAIDFIGLWALMSGLTIVFGYYSSEVYRALGKPKLSVLSQGLHLIVLIPLLIYSAQKGYATLYVARSLVRFQAIFVDLLILWIAAKISPIKMIKNMYRYIIATLGMAVVSILFQKVSENIIWSFFSIICCVFLYFAFLCIFKEERELLFNTVRNIVRRKVK</sequence>
<feature type="transmembrane region" description="Helical" evidence="7">
    <location>
        <begin position="361"/>
        <end position="381"/>
    </location>
</feature>
<feature type="transmembrane region" description="Helical" evidence="7">
    <location>
        <begin position="150"/>
        <end position="170"/>
    </location>
</feature>
<feature type="transmembrane region" description="Helical" evidence="7">
    <location>
        <begin position="86"/>
        <end position="105"/>
    </location>
</feature>